<feature type="transmembrane region" description="Helical" evidence="6">
    <location>
        <begin position="156"/>
        <end position="175"/>
    </location>
</feature>
<evidence type="ECO:0000256" key="2">
    <source>
        <dbReference type="ARBA" id="ARBA00022475"/>
    </source>
</evidence>
<keyword evidence="2" id="KW-1003">Cell membrane</keyword>
<proteinExistence type="predicted"/>
<dbReference type="SUPFAM" id="SSF103473">
    <property type="entry name" value="MFS general substrate transporter"/>
    <property type="match status" value="1"/>
</dbReference>
<dbReference type="AlphaFoldDB" id="A0A1A8XIJ5"/>
<feature type="transmembrane region" description="Helical" evidence="6">
    <location>
        <begin position="187"/>
        <end position="204"/>
    </location>
</feature>
<dbReference type="InterPro" id="IPR050189">
    <property type="entry name" value="MFS_Efflux_Transporters"/>
</dbReference>
<sequence>MRLVSRGFTTLPAVLHIRNSPTLQDDMLQIRLFLPFAAAYFLSYHFRTANAVIGPVLSDEMSLGAADLGLLTSAYFLAFGAAQLPLGMLLDRFGARRVESALLLIAAAGAAVFACGDGIGTLAIGRGMIGLGVSACLMAAFKSFSQWFPLEKQASMTGWIMTSGTLGALAASTPLNAALQIASWREIFFLLSGITLMVAGWLYFSVPDKPGTPQPEPLAKQWAGIRLVLGSRHFWRFTPLGFANIGGFMAVQSLWSSAWLMHVNGHSRAIAANHLAAMSVAMVIGYILIGLLATGLGRRGIGPMSLLKWGLSLALLTLLLIITQATEQHYLLWVAFGVLSCFGTLAYSLTSAGFPVALSGRANTTLNLIVFIGAFGLQWGMGILIDASQANGHDIETAHRDAFIVLFALQAAACAWLLISGRKASPPD</sequence>
<keyword evidence="9" id="KW-1185">Reference proteome</keyword>
<dbReference type="GO" id="GO:0022857">
    <property type="term" value="F:transmembrane transporter activity"/>
    <property type="evidence" value="ECO:0007669"/>
    <property type="project" value="InterPro"/>
</dbReference>
<keyword evidence="5 6" id="KW-0472">Membrane</keyword>
<name>A0A1A8XIJ5_9RHOO</name>
<evidence type="ECO:0000256" key="5">
    <source>
        <dbReference type="ARBA" id="ARBA00023136"/>
    </source>
</evidence>
<feature type="transmembrane region" description="Helical" evidence="6">
    <location>
        <begin position="366"/>
        <end position="390"/>
    </location>
</feature>
<gene>
    <name evidence="8" type="ORF">PROAA_130031</name>
</gene>
<dbReference type="EMBL" id="FLQY01000035">
    <property type="protein sequence ID" value="SBT04516.1"/>
    <property type="molecule type" value="Genomic_DNA"/>
</dbReference>
<dbReference type="Pfam" id="PF07690">
    <property type="entry name" value="MFS_1"/>
    <property type="match status" value="1"/>
</dbReference>
<feature type="transmembrane region" description="Helical" evidence="6">
    <location>
        <begin position="234"/>
        <end position="255"/>
    </location>
</feature>
<feature type="transmembrane region" description="Helical" evidence="6">
    <location>
        <begin position="102"/>
        <end position="122"/>
    </location>
</feature>
<feature type="transmembrane region" description="Helical" evidence="6">
    <location>
        <begin position="275"/>
        <end position="294"/>
    </location>
</feature>
<dbReference type="InterPro" id="IPR020846">
    <property type="entry name" value="MFS_dom"/>
</dbReference>
<protein>
    <submittedName>
        <fullName evidence="8">Major facilitator superfamily MFS_1</fullName>
    </submittedName>
</protein>
<evidence type="ECO:0000256" key="6">
    <source>
        <dbReference type="SAM" id="Phobius"/>
    </source>
</evidence>
<feature type="domain" description="Major facilitator superfamily (MFS) profile" evidence="7">
    <location>
        <begin position="31"/>
        <end position="425"/>
    </location>
</feature>
<comment type="subcellular location">
    <subcellularLocation>
        <location evidence="1">Cell membrane</location>
        <topology evidence="1">Multi-pass membrane protein</topology>
    </subcellularLocation>
</comment>
<dbReference type="PROSITE" id="PS50850">
    <property type="entry name" value="MFS"/>
    <property type="match status" value="1"/>
</dbReference>
<dbReference type="InterPro" id="IPR036259">
    <property type="entry name" value="MFS_trans_sf"/>
</dbReference>
<keyword evidence="4 6" id="KW-1133">Transmembrane helix</keyword>
<feature type="transmembrane region" description="Helical" evidence="6">
    <location>
        <begin position="402"/>
        <end position="419"/>
    </location>
</feature>
<accession>A0A1A8XIJ5</accession>
<dbReference type="PANTHER" id="PTHR43124:SF3">
    <property type="entry name" value="CHLORAMPHENICOL EFFLUX PUMP RV0191"/>
    <property type="match status" value="1"/>
</dbReference>
<feature type="transmembrane region" description="Helical" evidence="6">
    <location>
        <begin position="66"/>
        <end position="90"/>
    </location>
</feature>
<evidence type="ECO:0000256" key="3">
    <source>
        <dbReference type="ARBA" id="ARBA00022692"/>
    </source>
</evidence>
<evidence type="ECO:0000256" key="1">
    <source>
        <dbReference type="ARBA" id="ARBA00004651"/>
    </source>
</evidence>
<dbReference type="InterPro" id="IPR011701">
    <property type="entry name" value="MFS"/>
</dbReference>
<dbReference type="PANTHER" id="PTHR43124">
    <property type="entry name" value="PURINE EFFLUX PUMP PBUE"/>
    <property type="match status" value="1"/>
</dbReference>
<evidence type="ECO:0000313" key="8">
    <source>
        <dbReference type="EMBL" id="SBT04516.1"/>
    </source>
</evidence>
<keyword evidence="3 6" id="KW-0812">Transmembrane</keyword>
<dbReference type="RefSeq" id="WP_245664127.1">
    <property type="nucleotide sequence ID" value="NZ_FLQY01000035.1"/>
</dbReference>
<dbReference type="GO" id="GO:0005886">
    <property type="term" value="C:plasma membrane"/>
    <property type="evidence" value="ECO:0007669"/>
    <property type="project" value="UniProtKB-SubCell"/>
</dbReference>
<dbReference type="Proteomes" id="UP000199600">
    <property type="component" value="Unassembled WGS sequence"/>
</dbReference>
<reference evidence="8 9" key="1">
    <citation type="submission" date="2016-06" db="EMBL/GenBank/DDBJ databases">
        <authorList>
            <person name="Kjaerup R.B."/>
            <person name="Dalgaard T.S."/>
            <person name="Juul-Madsen H.R."/>
        </authorList>
    </citation>
    <scope>NUCLEOTIDE SEQUENCE [LARGE SCALE GENOMIC DNA]</scope>
    <source>
        <strain evidence="8">2</strain>
    </source>
</reference>
<organism evidence="8 9">
    <name type="scientific">Candidatus Propionivibrio aalborgensis</name>
    <dbReference type="NCBI Taxonomy" id="1860101"/>
    <lineage>
        <taxon>Bacteria</taxon>
        <taxon>Pseudomonadati</taxon>
        <taxon>Pseudomonadota</taxon>
        <taxon>Betaproteobacteria</taxon>
        <taxon>Rhodocyclales</taxon>
        <taxon>Rhodocyclaceae</taxon>
        <taxon>Propionivibrio</taxon>
    </lineage>
</organism>
<dbReference type="Gene3D" id="1.20.1250.20">
    <property type="entry name" value="MFS general substrate transporter like domains"/>
    <property type="match status" value="2"/>
</dbReference>
<evidence type="ECO:0000259" key="7">
    <source>
        <dbReference type="PROSITE" id="PS50850"/>
    </source>
</evidence>
<evidence type="ECO:0000313" key="9">
    <source>
        <dbReference type="Proteomes" id="UP000199600"/>
    </source>
</evidence>
<feature type="transmembrane region" description="Helical" evidence="6">
    <location>
        <begin position="28"/>
        <end position="46"/>
    </location>
</feature>
<evidence type="ECO:0000256" key="4">
    <source>
        <dbReference type="ARBA" id="ARBA00022989"/>
    </source>
</evidence>
<feature type="transmembrane region" description="Helical" evidence="6">
    <location>
        <begin position="331"/>
        <end position="354"/>
    </location>
</feature>
<feature type="transmembrane region" description="Helical" evidence="6">
    <location>
        <begin position="306"/>
        <end position="325"/>
    </location>
</feature>